<dbReference type="InterPro" id="IPR013094">
    <property type="entry name" value="AB_hydrolase_3"/>
</dbReference>
<keyword evidence="2" id="KW-0812">Transmembrane</keyword>
<feature type="transmembrane region" description="Helical" evidence="2">
    <location>
        <begin position="12"/>
        <end position="35"/>
    </location>
</feature>
<dbReference type="GO" id="GO:0016787">
    <property type="term" value="F:hydrolase activity"/>
    <property type="evidence" value="ECO:0007669"/>
    <property type="project" value="UniProtKB-KW"/>
</dbReference>
<evidence type="ECO:0000256" key="2">
    <source>
        <dbReference type="SAM" id="Phobius"/>
    </source>
</evidence>
<feature type="domain" description="Alpha/beta hydrolase fold-3" evidence="3">
    <location>
        <begin position="89"/>
        <end position="198"/>
    </location>
</feature>
<organism evidence="4 5">
    <name type="scientific">Bilifractor porci</name>
    <dbReference type="NCBI Taxonomy" id="2606636"/>
    <lineage>
        <taxon>Bacteria</taxon>
        <taxon>Bacillati</taxon>
        <taxon>Bacillota</taxon>
        <taxon>Clostridia</taxon>
        <taxon>Lachnospirales</taxon>
        <taxon>Lachnospiraceae</taxon>
        <taxon>Bilifractor</taxon>
    </lineage>
</organism>
<dbReference type="InterPro" id="IPR050300">
    <property type="entry name" value="GDXG_lipolytic_enzyme"/>
</dbReference>
<dbReference type="SUPFAM" id="SSF53474">
    <property type="entry name" value="alpha/beta-Hydrolases"/>
    <property type="match status" value="1"/>
</dbReference>
<dbReference type="Proteomes" id="UP000466864">
    <property type="component" value="Unassembled WGS sequence"/>
</dbReference>
<reference evidence="4 5" key="1">
    <citation type="submission" date="2019-08" db="EMBL/GenBank/DDBJ databases">
        <title>In-depth cultivation of the pig gut microbiome towards novel bacterial diversity and tailored functional studies.</title>
        <authorList>
            <person name="Wylensek D."/>
            <person name="Hitch T.C.A."/>
            <person name="Clavel T."/>
        </authorList>
    </citation>
    <scope>NUCLEOTIDE SEQUENCE [LARGE SCALE GENOMIC DNA]</scope>
    <source>
        <strain evidence="4 5">Oil+RF-744-WCA-WT-13</strain>
    </source>
</reference>
<keyword evidence="5" id="KW-1185">Reference proteome</keyword>
<comment type="caution">
    <text evidence="4">The sequence shown here is derived from an EMBL/GenBank/DDBJ whole genome shotgun (WGS) entry which is preliminary data.</text>
</comment>
<dbReference type="Pfam" id="PF07859">
    <property type="entry name" value="Abhydrolase_3"/>
    <property type="match status" value="1"/>
</dbReference>
<dbReference type="PANTHER" id="PTHR48081">
    <property type="entry name" value="AB HYDROLASE SUPERFAMILY PROTEIN C4A8.06C"/>
    <property type="match status" value="1"/>
</dbReference>
<dbReference type="RefSeq" id="WP_154458792.1">
    <property type="nucleotide sequence ID" value="NZ_VUMV01000009.1"/>
</dbReference>
<proteinExistence type="predicted"/>
<keyword evidence="2" id="KW-0472">Membrane</keyword>
<evidence type="ECO:0000259" key="3">
    <source>
        <dbReference type="Pfam" id="PF07859"/>
    </source>
</evidence>
<keyword evidence="1 4" id="KW-0378">Hydrolase</keyword>
<evidence type="ECO:0000313" key="4">
    <source>
        <dbReference type="EMBL" id="MST82892.1"/>
    </source>
</evidence>
<protein>
    <submittedName>
        <fullName evidence="4">Alpha/beta hydrolase</fullName>
    </submittedName>
</protein>
<dbReference type="EMBL" id="VUMV01000009">
    <property type="protein sequence ID" value="MST82892.1"/>
    <property type="molecule type" value="Genomic_DNA"/>
</dbReference>
<evidence type="ECO:0000313" key="5">
    <source>
        <dbReference type="Proteomes" id="UP000466864"/>
    </source>
</evidence>
<accession>A0A7X2P9V8</accession>
<dbReference type="InterPro" id="IPR029058">
    <property type="entry name" value="AB_hydrolase_fold"/>
</dbReference>
<gene>
    <name evidence="4" type="ORF">FYJ60_11305</name>
</gene>
<evidence type="ECO:0000256" key="1">
    <source>
        <dbReference type="ARBA" id="ARBA00022801"/>
    </source>
</evidence>
<dbReference type="Gene3D" id="3.40.50.1820">
    <property type="entry name" value="alpha/beta hydrolase"/>
    <property type="match status" value="1"/>
</dbReference>
<name>A0A7X2P9V8_9FIRM</name>
<sequence length="310" mass="34933">MKFRELSKKWKAIVVLFSVLSVLLVIFNVGFVYFLNSYRNNCAEQRNAMKKEDADLIGQRLSIPRKDNNPVAVNIYVPDHDEQERIPVVFNIHGGGFVAGNADALDTQSNRVAQQWNAVIVSVNYTTADLKPISYGVREIRAAVHYFYDHAEEYHVNPEEIYMIGYSAGAYYAAEAARDLEKEDCHLKGLILCYPWTTGLSNENFGSDWPQTLFILAGQDPISRKAKNYISGMEDAGLEPDVQEYTDAQHSFIESNNPEGMNDSSESAKNVINEKQEQLAREAELDIGKWINHSSGMVSLPTENRALREG</sequence>
<dbReference type="AlphaFoldDB" id="A0A7X2P9V8"/>
<keyword evidence="2" id="KW-1133">Transmembrane helix</keyword>